<dbReference type="GO" id="GO:0008763">
    <property type="term" value="F:UDP-N-acetylmuramate-L-alanine ligase activity"/>
    <property type="evidence" value="ECO:0007669"/>
    <property type="project" value="UniProtKB-UniRule"/>
</dbReference>
<dbReference type="InterPro" id="IPR004101">
    <property type="entry name" value="Mur_ligase_C"/>
</dbReference>
<gene>
    <name evidence="14" type="primary">murC</name>
    <name evidence="18" type="ORF">DFR63_0429</name>
</gene>
<dbReference type="GO" id="GO:0008360">
    <property type="term" value="P:regulation of cell shape"/>
    <property type="evidence" value="ECO:0007669"/>
    <property type="project" value="UniProtKB-KW"/>
</dbReference>
<keyword evidence="19" id="KW-1185">Reference proteome</keyword>
<organism evidence="18 19">
    <name type="scientific">Jeotgalicoccus halotolerans</name>
    <dbReference type="NCBI Taxonomy" id="157227"/>
    <lineage>
        <taxon>Bacteria</taxon>
        <taxon>Bacillati</taxon>
        <taxon>Bacillota</taxon>
        <taxon>Bacilli</taxon>
        <taxon>Bacillales</taxon>
        <taxon>Staphylococcaceae</taxon>
        <taxon>Jeotgalicoccus</taxon>
    </lineage>
</organism>
<reference evidence="18 19" key="1">
    <citation type="submission" date="2018-08" db="EMBL/GenBank/DDBJ databases">
        <title>Genomic Encyclopedia of Type Strains, Phase IV (KMG-IV): sequencing the most valuable type-strain genomes for metagenomic binning, comparative biology and taxonomic classification.</title>
        <authorList>
            <person name="Goeker M."/>
        </authorList>
    </citation>
    <scope>NUCLEOTIDE SEQUENCE [LARGE SCALE GENOMIC DNA]</scope>
    <source>
        <strain evidence="18 19">DSM 17274</strain>
    </source>
</reference>
<comment type="similarity">
    <text evidence="14">Belongs to the MurCDEF family.</text>
</comment>
<dbReference type="InterPro" id="IPR000713">
    <property type="entry name" value="Mur_ligase_N"/>
</dbReference>
<dbReference type="Proteomes" id="UP000257076">
    <property type="component" value="Unassembled WGS sequence"/>
</dbReference>
<dbReference type="EC" id="6.3.2.8" evidence="3 14"/>
<keyword evidence="10 14" id="KW-0573">Peptidoglycan synthesis</keyword>
<dbReference type="SUPFAM" id="SSF51984">
    <property type="entry name" value="MurCD N-terminal domain"/>
    <property type="match status" value="1"/>
</dbReference>
<dbReference type="SUPFAM" id="SSF53623">
    <property type="entry name" value="MurD-like peptide ligases, catalytic domain"/>
    <property type="match status" value="1"/>
</dbReference>
<dbReference type="RefSeq" id="WP_115884089.1">
    <property type="nucleotide sequence ID" value="NZ_CBCSHX010000001.1"/>
</dbReference>
<keyword evidence="11 14" id="KW-0131">Cell cycle</keyword>
<evidence type="ECO:0000256" key="9">
    <source>
        <dbReference type="ARBA" id="ARBA00022960"/>
    </source>
</evidence>
<proteinExistence type="inferred from homology"/>
<evidence type="ECO:0000259" key="17">
    <source>
        <dbReference type="Pfam" id="PF08245"/>
    </source>
</evidence>
<dbReference type="GO" id="GO:0009252">
    <property type="term" value="P:peptidoglycan biosynthetic process"/>
    <property type="evidence" value="ECO:0007669"/>
    <property type="project" value="UniProtKB-UniRule"/>
</dbReference>
<keyword evidence="4 14" id="KW-0963">Cytoplasm</keyword>
<evidence type="ECO:0000259" key="16">
    <source>
        <dbReference type="Pfam" id="PF02875"/>
    </source>
</evidence>
<evidence type="ECO:0000256" key="5">
    <source>
        <dbReference type="ARBA" id="ARBA00022598"/>
    </source>
</evidence>
<dbReference type="InterPro" id="IPR013221">
    <property type="entry name" value="Mur_ligase_cen"/>
</dbReference>
<evidence type="ECO:0000256" key="11">
    <source>
        <dbReference type="ARBA" id="ARBA00023306"/>
    </source>
</evidence>
<dbReference type="UniPathway" id="UPA00219"/>
<dbReference type="Pfam" id="PF02875">
    <property type="entry name" value="Mur_ligase_C"/>
    <property type="match status" value="1"/>
</dbReference>
<comment type="function">
    <text evidence="14">Cell wall formation.</text>
</comment>
<evidence type="ECO:0000313" key="18">
    <source>
        <dbReference type="EMBL" id="REG25395.1"/>
    </source>
</evidence>
<feature type="domain" description="Mur ligase N-terminal catalytic" evidence="15">
    <location>
        <begin position="3"/>
        <end position="100"/>
    </location>
</feature>
<feature type="binding site" evidence="14">
    <location>
        <begin position="108"/>
        <end position="114"/>
    </location>
    <ligand>
        <name>ATP</name>
        <dbReference type="ChEBI" id="CHEBI:30616"/>
    </ligand>
</feature>
<dbReference type="InterPro" id="IPR036615">
    <property type="entry name" value="Mur_ligase_C_dom_sf"/>
</dbReference>
<keyword evidence="5 14" id="KW-0436">Ligase</keyword>
<dbReference type="GO" id="GO:0071555">
    <property type="term" value="P:cell wall organization"/>
    <property type="evidence" value="ECO:0007669"/>
    <property type="project" value="UniProtKB-KW"/>
</dbReference>
<dbReference type="Pfam" id="PF01225">
    <property type="entry name" value="Mur_ligase"/>
    <property type="match status" value="1"/>
</dbReference>
<evidence type="ECO:0000256" key="6">
    <source>
        <dbReference type="ARBA" id="ARBA00022618"/>
    </source>
</evidence>
<evidence type="ECO:0000256" key="1">
    <source>
        <dbReference type="ARBA" id="ARBA00004496"/>
    </source>
</evidence>
<evidence type="ECO:0000256" key="7">
    <source>
        <dbReference type="ARBA" id="ARBA00022741"/>
    </source>
</evidence>
<dbReference type="Gene3D" id="3.40.1190.10">
    <property type="entry name" value="Mur-like, catalytic domain"/>
    <property type="match status" value="1"/>
</dbReference>
<evidence type="ECO:0000256" key="13">
    <source>
        <dbReference type="ARBA" id="ARBA00047833"/>
    </source>
</evidence>
<protein>
    <recommendedName>
        <fullName evidence="3 14">UDP-N-acetylmuramate--L-alanine ligase</fullName>
        <ecNumber evidence="3 14">6.3.2.8</ecNumber>
    </recommendedName>
    <alternativeName>
        <fullName evidence="14">UDP-N-acetylmuramoyl-L-alanine synthetase</fullName>
    </alternativeName>
</protein>
<evidence type="ECO:0000313" key="19">
    <source>
        <dbReference type="Proteomes" id="UP000257076"/>
    </source>
</evidence>
<dbReference type="GO" id="GO:0005737">
    <property type="term" value="C:cytoplasm"/>
    <property type="evidence" value="ECO:0007669"/>
    <property type="project" value="UniProtKB-SubCell"/>
</dbReference>
<feature type="domain" description="Mur ligase central" evidence="17">
    <location>
        <begin position="106"/>
        <end position="275"/>
    </location>
</feature>
<evidence type="ECO:0000256" key="14">
    <source>
        <dbReference type="HAMAP-Rule" id="MF_00046"/>
    </source>
</evidence>
<evidence type="ECO:0000256" key="4">
    <source>
        <dbReference type="ARBA" id="ARBA00022490"/>
    </source>
</evidence>
<dbReference type="OrthoDB" id="9804126at2"/>
<dbReference type="SUPFAM" id="SSF53244">
    <property type="entry name" value="MurD-like peptide ligases, peptide-binding domain"/>
    <property type="match status" value="1"/>
</dbReference>
<dbReference type="AlphaFoldDB" id="A0A3E0B0C5"/>
<dbReference type="Gene3D" id="3.40.50.720">
    <property type="entry name" value="NAD(P)-binding Rossmann-like Domain"/>
    <property type="match status" value="1"/>
</dbReference>
<feature type="domain" description="Mur ligase C-terminal" evidence="16">
    <location>
        <begin position="299"/>
        <end position="418"/>
    </location>
</feature>
<comment type="subcellular location">
    <subcellularLocation>
        <location evidence="1 14">Cytoplasm</location>
    </subcellularLocation>
</comment>
<keyword evidence="6 14" id="KW-0132">Cell division</keyword>
<accession>A0A3E0B0C5</accession>
<comment type="catalytic activity">
    <reaction evidence="13 14">
        <text>UDP-N-acetyl-alpha-D-muramate + L-alanine + ATP = UDP-N-acetyl-alpha-D-muramoyl-L-alanine + ADP + phosphate + H(+)</text>
        <dbReference type="Rhea" id="RHEA:23372"/>
        <dbReference type="ChEBI" id="CHEBI:15378"/>
        <dbReference type="ChEBI" id="CHEBI:30616"/>
        <dbReference type="ChEBI" id="CHEBI:43474"/>
        <dbReference type="ChEBI" id="CHEBI:57972"/>
        <dbReference type="ChEBI" id="CHEBI:70757"/>
        <dbReference type="ChEBI" id="CHEBI:83898"/>
        <dbReference type="ChEBI" id="CHEBI:456216"/>
        <dbReference type="EC" id="6.3.2.8"/>
    </reaction>
</comment>
<dbReference type="PANTHER" id="PTHR43445:SF3">
    <property type="entry name" value="UDP-N-ACETYLMURAMATE--L-ALANINE LIGASE"/>
    <property type="match status" value="1"/>
</dbReference>
<dbReference type="EMBL" id="QUMW01000009">
    <property type="protein sequence ID" value="REG25395.1"/>
    <property type="molecule type" value="Genomic_DNA"/>
</dbReference>
<dbReference type="InterPro" id="IPR005758">
    <property type="entry name" value="UDP-N-AcMur_Ala_ligase_MurC"/>
</dbReference>
<dbReference type="Gene3D" id="3.90.190.20">
    <property type="entry name" value="Mur ligase, C-terminal domain"/>
    <property type="match status" value="1"/>
</dbReference>
<evidence type="ECO:0000256" key="2">
    <source>
        <dbReference type="ARBA" id="ARBA00004752"/>
    </source>
</evidence>
<keyword evidence="8 14" id="KW-0067">ATP-binding</keyword>
<dbReference type="Pfam" id="PF08245">
    <property type="entry name" value="Mur_ligase_M"/>
    <property type="match status" value="1"/>
</dbReference>
<dbReference type="PANTHER" id="PTHR43445">
    <property type="entry name" value="UDP-N-ACETYLMURAMATE--L-ALANINE LIGASE-RELATED"/>
    <property type="match status" value="1"/>
</dbReference>
<dbReference type="InterPro" id="IPR050061">
    <property type="entry name" value="MurCDEF_pg_biosynth"/>
</dbReference>
<keyword evidence="12 14" id="KW-0961">Cell wall biogenesis/degradation</keyword>
<evidence type="ECO:0000256" key="8">
    <source>
        <dbReference type="ARBA" id="ARBA00022840"/>
    </source>
</evidence>
<dbReference type="GO" id="GO:0051301">
    <property type="term" value="P:cell division"/>
    <property type="evidence" value="ECO:0007669"/>
    <property type="project" value="UniProtKB-KW"/>
</dbReference>
<evidence type="ECO:0000256" key="3">
    <source>
        <dbReference type="ARBA" id="ARBA00012211"/>
    </source>
</evidence>
<comment type="pathway">
    <text evidence="2 14">Cell wall biogenesis; peptidoglycan biosynthesis.</text>
</comment>
<evidence type="ECO:0000256" key="10">
    <source>
        <dbReference type="ARBA" id="ARBA00022984"/>
    </source>
</evidence>
<dbReference type="GO" id="GO:0005524">
    <property type="term" value="F:ATP binding"/>
    <property type="evidence" value="ECO:0007669"/>
    <property type="project" value="UniProtKB-UniRule"/>
</dbReference>
<comment type="caution">
    <text evidence="18">The sequence shown here is derived from an EMBL/GenBank/DDBJ whole genome shotgun (WGS) entry which is preliminary data.</text>
</comment>
<name>A0A3E0B0C5_9STAP</name>
<keyword evidence="7 14" id="KW-0547">Nucleotide-binding</keyword>
<keyword evidence="9 14" id="KW-0133">Cell shape</keyword>
<dbReference type="HAMAP" id="MF_00046">
    <property type="entry name" value="MurC"/>
    <property type="match status" value="1"/>
</dbReference>
<evidence type="ECO:0000259" key="15">
    <source>
        <dbReference type="Pfam" id="PF01225"/>
    </source>
</evidence>
<dbReference type="NCBIfam" id="TIGR01082">
    <property type="entry name" value="murC"/>
    <property type="match status" value="1"/>
</dbReference>
<dbReference type="InterPro" id="IPR036565">
    <property type="entry name" value="Mur-like_cat_sf"/>
</dbReference>
<evidence type="ECO:0000256" key="12">
    <source>
        <dbReference type="ARBA" id="ARBA00023316"/>
    </source>
</evidence>
<sequence length="433" mass="48687">MKKYHFIGIKGAGMSALAQVLYDIGHEVQGSDIENEVFTEGPLRKKGIKILPFSEDNIVEGMTYIAGNAFKDDHPEIKKAYEMGFEVIRYHVFLADFMGSYISIGVTGSHGKTSTTGLLSHVMNGDVETTYLIGDGTGFGLPDSKYFTFESCEYKRHFLSYYPDYAIITNIDFDHPDYFNDISDVVDAFKEMASQVKKCVIAYGNDPYIGQIKEHVKDMLTYGIESSDDIIAKNIKVTESGTVFDVEIKGVHYDTFKIPMFGDHLVLNSLAVIGVSYLEDLDIDLIKESFLNYKGVKRRFSETKLHNMVIVDDYAHHPKEIDATLETARKKYPGREIISVFQPHTFSRTEKFLQEFANVLSTSDKAYIVDIFGSARETAGNLSSKDLVDLIPGAELLTEADLERLDKHADGVIIFMGAGDIQKYEKRFTELLS</sequence>